<dbReference type="NCBIfam" id="TIGR03328">
    <property type="entry name" value="salvage_mtnB"/>
    <property type="match status" value="1"/>
</dbReference>
<dbReference type="Pfam" id="PF00596">
    <property type="entry name" value="Aldolase_II"/>
    <property type="match status" value="1"/>
</dbReference>
<dbReference type="PANTHER" id="PTHR10640:SF7">
    <property type="entry name" value="METHYLTHIORIBULOSE-1-PHOSPHATE DEHYDRATASE"/>
    <property type="match status" value="1"/>
</dbReference>
<feature type="compositionally biased region" description="Basic and acidic residues" evidence="7">
    <location>
        <begin position="646"/>
        <end position="657"/>
    </location>
</feature>
<dbReference type="SUPFAM" id="SSF53639">
    <property type="entry name" value="AraD/HMP-PK domain-like"/>
    <property type="match status" value="1"/>
</dbReference>
<evidence type="ECO:0000259" key="8">
    <source>
        <dbReference type="SMART" id="SM01007"/>
    </source>
</evidence>
<feature type="region of interest" description="Disordered" evidence="7">
    <location>
        <begin position="223"/>
        <end position="246"/>
    </location>
</feature>
<dbReference type="GO" id="GO:0005737">
    <property type="term" value="C:cytoplasm"/>
    <property type="evidence" value="ECO:0007669"/>
    <property type="project" value="InterPro"/>
</dbReference>
<evidence type="ECO:0000256" key="5">
    <source>
        <dbReference type="ARBA" id="ARBA00023167"/>
    </source>
</evidence>
<feature type="compositionally biased region" description="Pro residues" evidence="7">
    <location>
        <begin position="385"/>
        <end position="401"/>
    </location>
</feature>
<dbReference type="WBParaSite" id="scaffold10341_cov253.g14721">
    <property type="protein sequence ID" value="scaffold10341_cov253.g14721"/>
    <property type="gene ID" value="scaffold10341_cov253.g14721"/>
</dbReference>
<evidence type="ECO:0000313" key="9">
    <source>
        <dbReference type="Proteomes" id="UP000887561"/>
    </source>
</evidence>
<feature type="compositionally biased region" description="Acidic residues" evidence="7">
    <location>
        <begin position="233"/>
        <end position="242"/>
    </location>
</feature>
<organism evidence="9 10">
    <name type="scientific">Meloidogyne javanica</name>
    <name type="common">Root-knot nematode worm</name>
    <dbReference type="NCBI Taxonomy" id="6303"/>
    <lineage>
        <taxon>Eukaryota</taxon>
        <taxon>Metazoa</taxon>
        <taxon>Ecdysozoa</taxon>
        <taxon>Nematoda</taxon>
        <taxon>Chromadorea</taxon>
        <taxon>Rhabditida</taxon>
        <taxon>Tylenchina</taxon>
        <taxon>Tylenchomorpha</taxon>
        <taxon>Tylenchoidea</taxon>
        <taxon>Meloidogynidae</taxon>
        <taxon>Meloidogyninae</taxon>
        <taxon>Meloidogyne</taxon>
        <taxon>Meloidogyne incognita group</taxon>
    </lineage>
</organism>
<reference evidence="10" key="1">
    <citation type="submission" date="2022-11" db="UniProtKB">
        <authorList>
            <consortium name="WormBaseParasite"/>
        </authorList>
    </citation>
    <scope>IDENTIFICATION</scope>
</reference>
<feature type="region of interest" description="Disordered" evidence="7">
    <location>
        <begin position="538"/>
        <end position="567"/>
    </location>
</feature>
<dbReference type="GO" id="GO:0019509">
    <property type="term" value="P:L-methionine salvage from methylthioadenosine"/>
    <property type="evidence" value="ECO:0007669"/>
    <property type="project" value="InterPro"/>
</dbReference>
<feature type="domain" description="Class II aldolase/adducin N-terminal" evidence="8">
    <location>
        <begin position="15"/>
        <end position="229"/>
    </location>
</feature>
<dbReference type="InterPro" id="IPR001303">
    <property type="entry name" value="Aldolase_II/adducin_N"/>
</dbReference>
<feature type="compositionally biased region" description="Low complexity" evidence="7">
    <location>
        <begin position="334"/>
        <end position="384"/>
    </location>
</feature>
<evidence type="ECO:0000256" key="2">
    <source>
        <dbReference type="ARBA" id="ARBA00022605"/>
    </source>
</evidence>
<evidence type="ECO:0000256" key="6">
    <source>
        <dbReference type="ARBA" id="ARBA00023239"/>
    </source>
</evidence>
<evidence type="ECO:0000256" key="4">
    <source>
        <dbReference type="ARBA" id="ARBA00022833"/>
    </source>
</evidence>
<dbReference type="GO" id="GO:0046872">
    <property type="term" value="F:metal ion binding"/>
    <property type="evidence" value="ECO:0007669"/>
    <property type="project" value="UniProtKB-KW"/>
</dbReference>
<keyword evidence="9" id="KW-1185">Reference proteome</keyword>
<name>A0A915LFP5_MELJA</name>
<dbReference type="GO" id="GO:0046570">
    <property type="term" value="F:methylthioribulose 1-phosphate dehydratase activity"/>
    <property type="evidence" value="ECO:0007669"/>
    <property type="project" value="TreeGrafter"/>
</dbReference>
<keyword evidence="2" id="KW-0028">Amino-acid biosynthesis</keyword>
<dbReference type="Proteomes" id="UP000887561">
    <property type="component" value="Unplaced"/>
</dbReference>
<feature type="compositionally biased region" description="Basic and acidic residues" evidence="7">
    <location>
        <begin position="320"/>
        <end position="333"/>
    </location>
</feature>
<evidence type="ECO:0000256" key="3">
    <source>
        <dbReference type="ARBA" id="ARBA00022723"/>
    </source>
</evidence>
<keyword evidence="6" id="KW-0456">Lyase</keyword>
<feature type="region of interest" description="Disordered" evidence="7">
    <location>
        <begin position="320"/>
        <end position="501"/>
    </location>
</feature>
<feature type="compositionally biased region" description="Pro residues" evidence="7">
    <location>
        <begin position="409"/>
        <end position="418"/>
    </location>
</feature>
<evidence type="ECO:0000313" key="10">
    <source>
        <dbReference type="WBParaSite" id="scaffold10341_cov253.g14721"/>
    </source>
</evidence>
<keyword evidence="4" id="KW-0862">Zinc</keyword>
<evidence type="ECO:0000256" key="1">
    <source>
        <dbReference type="ARBA" id="ARBA00006274"/>
    </source>
</evidence>
<feature type="region of interest" description="Disordered" evidence="7">
    <location>
        <begin position="597"/>
        <end position="682"/>
    </location>
</feature>
<dbReference type="SMART" id="SM01007">
    <property type="entry name" value="Aldolase_II"/>
    <property type="match status" value="1"/>
</dbReference>
<keyword evidence="5" id="KW-0486">Methionine biosynthesis</keyword>
<accession>A0A915LFP5</accession>
<dbReference type="AlphaFoldDB" id="A0A915LFP5"/>
<comment type="similarity">
    <text evidence="1">Belongs to the aldolase class II family. Adducin subfamily.</text>
</comment>
<dbReference type="Gene3D" id="3.40.225.10">
    <property type="entry name" value="Class II aldolase/adducin N-terminal domain"/>
    <property type="match status" value="1"/>
</dbReference>
<sequence>MQQIQQTEIEPMNAHLFVELMAQFFGQGWMLGSSGGMAAITQSLGNGEDGGDCLLLVSPSSVPKERLTEQDLFAFDLKCIQERCDDICLSTNPIFGPTHLRPSACTPLFLLLLQSTPGTSCVIHTHSKYANLVTVLFAQRNCLEITNQEMLKGVMDRRNWRSFQNTDKFILPIVENKPQEQDLLPILKEAIDKYPHSPAFLVRRHGLFVLGPSWQKTKVMLESMPEEEHGNSSEEEEEEDEPVPVRQQQVRMVVTDASSGYGQESTTDSPIAKTAPQAIVTTTSTTTKVASNEDVSEAQEAAIEAARKRHQEAIEKARAEAIKMQEEAPEEQRQQQIKAQQEAAKLQAEQRAAQLKAQQEAQKAAAVQQQQQSKPAPTQPKAAAPAPPKAAVPQPKSPAPAQPAKAPIQPKPVQPPAKAPIQPKTAPPPTSPTKTPIASNNPTRQAPPLAKEPEPLEPPKPILTHAPFQPKNPKAENHSWPPPQEEEDLSIEGGKRNKILDDNSWQVQKRIQLEYQPEKQSVPRVKAQDWVPENDAEHPVLKTIYQPGRIAPNPTSGRLWPPPGYGEEEEIEIGHANKVKTMGDDDWKQGEGEQLQNGEVNSVGNAPWSRQAAGGNVKNVQWPPPENQLEHGEFGRGRLNVQWPPTEHEEQEQKQAEGRLQAAGSNVRSVQWPPPENISEPEAFGAGRMQVQWPPTEQEEREVHQVEILQTHLPTKPHQREWPPAHYVAAQVGGVEAQ</sequence>
<dbReference type="InterPro" id="IPR017714">
    <property type="entry name" value="MethylthioRu-1-P_deHdtase_MtnB"/>
</dbReference>
<dbReference type="InterPro" id="IPR036409">
    <property type="entry name" value="Aldolase_II/adducin_N_sf"/>
</dbReference>
<dbReference type="PANTHER" id="PTHR10640">
    <property type="entry name" value="METHYLTHIORIBULOSE-1-PHOSPHATE DEHYDRATASE"/>
    <property type="match status" value="1"/>
</dbReference>
<keyword evidence="3" id="KW-0479">Metal-binding</keyword>
<evidence type="ECO:0000256" key="7">
    <source>
        <dbReference type="SAM" id="MobiDB-lite"/>
    </source>
</evidence>
<protein>
    <submittedName>
        <fullName evidence="10">Class II aldolase/adducin N-terminal domain-containing protein</fullName>
    </submittedName>
</protein>
<proteinExistence type="inferred from homology"/>